<dbReference type="InterPro" id="IPR010331">
    <property type="entry name" value="ExoD"/>
</dbReference>
<feature type="transmembrane region" description="Helical" evidence="1">
    <location>
        <begin position="175"/>
        <end position="196"/>
    </location>
</feature>
<keyword evidence="1" id="KW-1133">Transmembrane helix</keyword>
<protein>
    <submittedName>
        <fullName evidence="2">Exopolysaccharide synthesis, ExoD</fullName>
    </submittedName>
</protein>
<gene>
    <name evidence="2" type="ORF">Mal15_33130</name>
</gene>
<reference evidence="2 3" key="1">
    <citation type="submission" date="2019-02" db="EMBL/GenBank/DDBJ databases">
        <title>Planctomycetal bacteria perform biofilm scaping via a novel small molecule.</title>
        <authorList>
            <person name="Jeske O."/>
            <person name="Boedeker C."/>
            <person name="Wiegand S."/>
            <person name="Breitling P."/>
            <person name="Kallscheuer N."/>
            <person name="Jogler M."/>
            <person name="Rohde M."/>
            <person name="Petersen J."/>
            <person name="Medema M.H."/>
            <person name="Surup F."/>
            <person name="Jogler C."/>
        </authorList>
    </citation>
    <scope>NUCLEOTIDE SEQUENCE [LARGE SCALE GENOMIC DNA]</scope>
    <source>
        <strain evidence="2 3">Mal15</strain>
    </source>
</reference>
<organism evidence="2 3">
    <name type="scientific">Stieleria maiorica</name>
    <dbReference type="NCBI Taxonomy" id="2795974"/>
    <lineage>
        <taxon>Bacteria</taxon>
        <taxon>Pseudomonadati</taxon>
        <taxon>Planctomycetota</taxon>
        <taxon>Planctomycetia</taxon>
        <taxon>Pirellulales</taxon>
        <taxon>Pirellulaceae</taxon>
        <taxon>Stieleria</taxon>
    </lineage>
</organism>
<dbReference type="RefSeq" id="WP_147868677.1">
    <property type="nucleotide sequence ID" value="NZ_CP036264.1"/>
</dbReference>
<keyword evidence="3" id="KW-1185">Reference proteome</keyword>
<sequence>MAVSPQHPTEGILDELDDAAEHHDPLTFGEVMDILGQHSFAPLLLVIGLVMVVPGPADIPGVPVILGLLVIVVAVQIVMYRDHLWIPDWVERRKVSAERAKKMISWVRKPAHWMDRVTKPRYQWLMRHAGASLVAVASILIAMTTPVLEFIPFSANLAGGAIAALAVALLAKDGLVAAFAIVLSLATVGLVAFQLIGS</sequence>
<dbReference type="PANTHER" id="PTHR41795">
    <property type="entry name" value="EXOPOLYSACCHARIDE SYNTHESIS PROTEIN"/>
    <property type="match status" value="1"/>
</dbReference>
<dbReference type="PIRSF" id="PIRSF033239">
    <property type="entry name" value="ExoD"/>
    <property type="match status" value="1"/>
</dbReference>
<dbReference type="PANTHER" id="PTHR41795:SF1">
    <property type="entry name" value="EXOPOLYSACCHARIDE SYNTHESIS PROTEIN"/>
    <property type="match status" value="1"/>
</dbReference>
<feature type="transmembrane region" description="Helical" evidence="1">
    <location>
        <begin position="40"/>
        <end position="57"/>
    </location>
</feature>
<dbReference type="KEGG" id="smam:Mal15_33130"/>
<dbReference type="EMBL" id="CP036264">
    <property type="protein sequence ID" value="QEF99251.1"/>
    <property type="molecule type" value="Genomic_DNA"/>
</dbReference>
<dbReference type="AlphaFoldDB" id="A0A5B9MDA2"/>
<name>A0A5B9MDA2_9BACT</name>
<proteinExistence type="predicted"/>
<keyword evidence="1" id="KW-0472">Membrane</keyword>
<feature type="transmembrane region" description="Helical" evidence="1">
    <location>
        <begin position="150"/>
        <end position="170"/>
    </location>
</feature>
<evidence type="ECO:0000313" key="2">
    <source>
        <dbReference type="EMBL" id="QEF99251.1"/>
    </source>
</evidence>
<accession>A0A5B9MDA2</accession>
<evidence type="ECO:0000256" key="1">
    <source>
        <dbReference type="SAM" id="Phobius"/>
    </source>
</evidence>
<evidence type="ECO:0000313" key="3">
    <source>
        <dbReference type="Proteomes" id="UP000321353"/>
    </source>
</evidence>
<keyword evidence="1" id="KW-0812">Transmembrane</keyword>
<dbReference type="Pfam" id="PF06055">
    <property type="entry name" value="ExoD"/>
    <property type="match status" value="1"/>
</dbReference>
<dbReference type="Proteomes" id="UP000321353">
    <property type="component" value="Chromosome"/>
</dbReference>
<feature type="transmembrane region" description="Helical" evidence="1">
    <location>
        <begin position="124"/>
        <end position="144"/>
    </location>
</feature>
<feature type="transmembrane region" description="Helical" evidence="1">
    <location>
        <begin position="63"/>
        <end position="80"/>
    </location>
</feature>